<proteinExistence type="predicted"/>
<reference evidence="3 5" key="1">
    <citation type="journal article" date="2019" name="Emerg. Microbes Infect.">
        <title>Comprehensive subspecies identification of 175 nontuberculous mycobacteria species based on 7547 genomic profiles.</title>
        <authorList>
            <person name="Matsumoto Y."/>
            <person name="Kinjo T."/>
            <person name="Motooka D."/>
            <person name="Nabeya D."/>
            <person name="Jung N."/>
            <person name="Uechi K."/>
            <person name="Horii T."/>
            <person name="Iida T."/>
            <person name="Fujita J."/>
            <person name="Nakamura S."/>
        </authorList>
    </citation>
    <scope>NUCLEOTIDE SEQUENCE [LARGE SCALE GENOMIC DNA]</scope>
    <source>
        <strain evidence="3 5">JCM 13573</strain>
    </source>
</reference>
<dbReference type="Proteomes" id="UP000663583">
    <property type="component" value="Chromosome"/>
</dbReference>
<reference evidence="4" key="3">
    <citation type="submission" date="2020-11" db="EMBL/GenBank/DDBJ databases">
        <title>Intraspecies plasmid and genomic variation of Mycobacterium kubicae revealed by the complete genome sequences of two clinical isolates.</title>
        <authorList>
            <person name="Hendrix J.R."/>
            <person name="Epperson L.E."/>
            <person name="Honda J.R."/>
            <person name="Strong M."/>
        </authorList>
    </citation>
    <scope>NUCLEOTIDE SEQUENCE</scope>
    <source>
        <strain evidence="4">JCM 13573</strain>
    </source>
</reference>
<gene>
    <name evidence="3" type="primary">cpnT</name>
    <name evidence="4" type="ORF">I2456_04315</name>
    <name evidence="3" type="ORF">MKUB_08890</name>
</gene>
<accession>A0AAX1JE92</accession>
<dbReference type="InterPro" id="IPR025331">
    <property type="entry name" value="TNT"/>
</dbReference>
<sequence>MAPLAVDPAALEDAGAAVVSAGEGLESVVSGLVAALSGGAGMAGNDPAGAAFGRSYDASAAELVKAMATARNALCGLGDGVRVSAHNYSVAEALSDVAGRSHALPMPVLSHGFTTGSPPSAVGAGRGAPAGWGWVAPYLGMIWPTGDSAKLRAAAQAWMGAGTKFALTEVLGTGRPMEVVRSQQIPEGAAVEAAFCVAYTSTTGIVHQCESMAAQLTGYAAAIDAVHAAILDLLSRICDPMTGIKEVWEVLTGEDEDEIRRIANDIRTVVDHFSAEVAALGAQIAGVMAAAGRVITTMSGHAQRQWDQFLHGSDVGRNVDTAGQYFKGIGLEAGGMLKGLWEISQPRALIDPLGFHHSMTDIVKGALRLAGLGGEHAPSVEESWKQLGKSLSHWDEFQSNPAEALGKSVFDLGTFALPGGPLSKLGKAGHSAAEALKGLKKPPPFEPPGGRPPVELPEPGPKPPEPGPKPPPPKPLDPGNPTQAPAAKPTPGPTSGPLPHGPVESKPPMGGKPSAGESLRPTAAVPGSGSKPLAPLTAEQTSAPHPQPANAVPAQLVATAPHSAQTPQLASKVGGGASAEAAPAFGGGSHAADPGGHQSGRSYPPSGGPHPPGDGGGTRPHHPDEGKGSPPSHPPADGSPTEDLGEGDQSGHTKPSDLPPWRQAQLGLAESPEQLVSDLVRRGCPPDIAESALHSPYTGMTAQQILDKFWNSAEGTWRWPEHNGFADGQWETARSIPEDVWLDRIGEVSDGRGDFMGAVGDSYPKRSLAPGTSGDYHVFQGTGQPIPDNWEVRYGNVSEAFGQPGGGSQWVVVDDEGEFVFILRLIDDGYLRKIQENPSEMDRTQGDRY</sequence>
<dbReference type="KEGG" id="mku:I2456_04315"/>
<dbReference type="EMBL" id="BLKU01000002">
    <property type="protein sequence ID" value="GFG63399.1"/>
    <property type="molecule type" value="Genomic_DNA"/>
</dbReference>
<keyword evidence="5" id="KW-1185">Reference proteome</keyword>
<evidence type="ECO:0000256" key="1">
    <source>
        <dbReference type="SAM" id="MobiDB-lite"/>
    </source>
</evidence>
<evidence type="ECO:0000313" key="5">
    <source>
        <dbReference type="Proteomes" id="UP000465306"/>
    </source>
</evidence>
<feature type="compositionally biased region" description="Pro residues" evidence="1">
    <location>
        <begin position="488"/>
        <end position="500"/>
    </location>
</feature>
<feature type="region of interest" description="Disordered" evidence="1">
    <location>
        <begin position="438"/>
        <end position="660"/>
    </location>
</feature>
<organism evidence="4 6">
    <name type="scientific">Mycobacterium kubicae</name>
    <dbReference type="NCBI Taxonomy" id="120959"/>
    <lineage>
        <taxon>Bacteria</taxon>
        <taxon>Bacillati</taxon>
        <taxon>Actinomycetota</taxon>
        <taxon>Actinomycetes</taxon>
        <taxon>Mycobacteriales</taxon>
        <taxon>Mycobacteriaceae</taxon>
        <taxon>Mycobacterium</taxon>
        <taxon>Mycobacterium simiae complex</taxon>
    </lineage>
</organism>
<feature type="compositionally biased region" description="Pro residues" evidence="1">
    <location>
        <begin position="441"/>
        <end position="478"/>
    </location>
</feature>
<name>A0AAX1JE92_9MYCO</name>
<evidence type="ECO:0000313" key="3">
    <source>
        <dbReference type="EMBL" id="GFG63399.1"/>
    </source>
</evidence>
<dbReference type="RefSeq" id="WP_085075033.1">
    <property type="nucleotide sequence ID" value="NZ_BLKU01000002.1"/>
</dbReference>
<evidence type="ECO:0000313" key="6">
    <source>
        <dbReference type="Proteomes" id="UP000663583"/>
    </source>
</evidence>
<dbReference type="Pfam" id="PF14021">
    <property type="entry name" value="TNT"/>
    <property type="match status" value="1"/>
</dbReference>
<protein>
    <submittedName>
        <fullName evidence="4">Glycohydrolase toxin TNT-related protein</fullName>
    </submittedName>
    <submittedName>
        <fullName evidence="3">Outer membrane channel protein CpnT</fullName>
    </submittedName>
</protein>
<evidence type="ECO:0000259" key="2">
    <source>
        <dbReference type="Pfam" id="PF14021"/>
    </source>
</evidence>
<dbReference type="Proteomes" id="UP000465306">
    <property type="component" value="Unassembled WGS sequence"/>
</dbReference>
<reference evidence="3" key="2">
    <citation type="submission" date="2020-02" db="EMBL/GenBank/DDBJ databases">
        <authorList>
            <person name="Matsumoto Y."/>
            <person name="Kinjo T."/>
            <person name="Motooka D."/>
            <person name="Nabeya D."/>
            <person name="Jung N."/>
            <person name="Uechi K."/>
            <person name="Horii T."/>
            <person name="Iida T."/>
            <person name="Fujita J."/>
            <person name="Nakamura S."/>
        </authorList>
    </citation>
    <scope>NUCLEOTIDE SEQUENCE</scope>
    <source>
        <strain evidence="3">JCM 13573</strain>
    </source>
</reference>
<feature type="domain" description="TNT" evidence="2">
    <location>
        <begin position="736"/>
        <end position="834"/>
    </location>
</feature>
<evidence type="ECO:0000313" key="4">
    <source>
        <dbReference type="EMBL" id="QPI38759.1"/>
    </source>
</evidence>
<dbReference type="AlphaFoldDB" id="A0AAX1JE92"/>
<dbReference type="EMBL" id="CP065047">
    <property type="protein sequence ID" value="QPI38759.1"/>
    <property type="molecule type" value="Genomic_DNA"/>
</dbReference>
<dbReference type="GO" id="GO:0050135">
    <property type="term" value="F:NADP+ nucleosidase activity"/>
    <property type="evidence" value="ECO:0007669"/>
    <property type="project" value="InterPro"/>
</dbReference>